<keyword evidence="1" id="KW-0723">Serine/threonine-protein kinase</keyword>
<keyword evidence="2" id="KW-0808">Transferase</keyword>
<dbReference type="InterPro" id="IPR050235">
    <property type="entry name" value="CK1_Ser-Thr_kinase"/>
</dbReference>
<keyword evidence="4 8" id="KW-0418">Kinase</keyword>
<evidence type="ECO:0000313" key="8">
    <source>
        <dbReference type="EMBL" id="KAK5978779.1"/>
    </source>
</evidence>
<dbReference type="Proteomes" id="UP001331761">
    <property type="component" value="Unassembled WGS sequence"/>
</dbReference>
<protein>
    <submittedName>
        <fullName evidence="8">Serine/threonine-protein kinase</fullName>
    </submittedName>
</protein>
<dbReference type="SMART" id="SM00220">
    <property type="entry name" value="S_TKc"/>
    <property type="match status" value="1"/>
</dbReference>
<sequence>MSEVGPVQLPKGKIVGRRWRIVKKLGEGGCGSVYKVQDIQNNNAEAALKAESNFVAGGTVLKLEVQILTRLKGRPHVPQLIHSGKKETYCYMVMTLLGETLGTLQRKMGRISSISTQTRVGINVLFGVKQIHDIGFVHRDLKPANVAVGRVNTPDYRFLHILDFGLAREFAVRGEDNKLQMRRPRPRALFRGTTRYCSVNTHEKGEQGRVDDLWSVLYMLAEMRGNLPWSNLREKKDINEAKKQTTHESLLKNSPVQFVKIALHLE</sequence>
<dbReference type="GO" id="GO:0004674">
    <property type="term" value="F:protein serine/threonine kinase activity"/>
    <property type="evidence" value="ECO:0007669"/>
    <property type="project" value="UniProtKB-KW"/>
</dbReference>
<organism evidence="8 9">
    <name type="scientific">Trichostrongylus colubriformis</name>
    <name type="common">Black scour worm</name>
    <dbReference type="NCBI Taxonomy" id="6319"/>
    <lineage>
        <taxon>Eukaryota</taxon>
        <taxon>Metazoa</taxon>
        <taxon>Ecdysozoa</taxon>
        <taxon>Nematoda</taxon>
        <taxon>Chromadorea</taxon>
        <taxon>Rhabditida</taxon>
        <taxon>Rhabditina</taxon>
        <taxon>Rhabditomorpha</taxon>
        <taxon>Strongyloidea</taxon>
        <taxon>Trichostrongylidae</taxon>
        <taxon>Trichostrongylus</taxon>
    </lineage>
</organism>
<accession>A0AAN8ILD2</accession>
<evidence type="ECO:0000256" key="2">
    <source>
        <dbReference type="ARBA" id="ARBA00022679"/>
    </source>
</evidence>
<dbReference type="FunFam" id="3.30.200.20:FF:000358">
    <property type="entry name" value="Tau tubulin kinase 2b"/>
    <property type="match status" value="1"/>
</dbReference>
<evidence type="ECO:0000256" key="4">
    <source>
        <dbReference type="ARBA" id="ARBA00022777"/>
    </source>
</evidence>
<comment type="caution">
    <text evidence="8">The sequence shown here is derived from an EMBL/GenBank/DDBJ whole genome shotgun (WGS) entry which is preliminary data.</text>
</comment>
<keyword evidence="9" id="KW-1185">Reference proteome</keyword>
<gene>
    <name evidence="8" type="ORF">GCK32_014408</name>
</gene>
<keyword evidence="5" id="KW-0067">ATP-binding</keyword>
<proteinExistence type="inferred from homology"/>
<dbReference type="AlphaFoldDB" id="A0AAN8ILD2"/>
<dbReference type="InterPro" id="IPR000719">
    <property type="entry name" value="Prot_kinase_dom"/>
</dbReference>
<dbReference type="Gene3D" id="1.10.510.10">
    <property type="entry name" value="Transferase(Phosphotransferase) domain 1"/>
    <property type="match status" value="1"/>
</dbReference>
<dbReference type="SUPFAM" id="SSF56112">
    <property type="entry name" value="Protein kinase-like (PK-like)"/>
    <property type="match status" value="1"/>
</dbReference>
<dbReference type="InterPro" id="IPR011009">
    <property type="entry name" value="Kinase-like_dom_sf"/>
</dbReference>
<evidence type="ECO:0000256" key="1">
    <source>
        <dbReference type="ARBA" id="ARBA00022527"/>
    </source>
</evidence>
<evidence type="ECO:0000256" key="3">
    <source>
        <dbReference type="ARBA" id="ARBA00022741"/>
    </source>
</evidence>
<comment type="similarity">
    <text evidence="6">Belongs to the protein kinase superfamily. CK1 Ser/Thr protein kinase family.</text>
</comment>
<dbReference type="GO" id="GO:0005524">
    <property type="term" value="F:ATP binding"/>
    <property type="evidence" value="ECO:0007669"/>
    <property type="project" value="UniProtKB-KW"/>
</dbReference>
<name>A0AAN8ILD2_TRICO</name>
<evidence type="ECO:0000259" key="7">
    <source>
        <dbReference type="PROSITE" id="PS50011"/>
    </source>
</evidence>
<dbReference type="GO" id="GO:0015630">
    <property type="term" value="C:microtubule cytoskeleton"/>
    <property type="evidence" value="ECO:0007669"/>
    <property type="project" value="UniProtKB-ARBA"/>
</dbReference>
<dbReference type="PROSITE" id="PS50011">
    <property type="entry name" value="PROTEIN_KINASE_DOM"/>
    <property type="match status" value="1"/>
</dbReference>
<dbReference type="EMBL" id="WIXE01009014">
    <property type="protein sequence ID" value="KAK5978779.1"/>
    <property type="molecule type" value="Genomic_DNA"/>
</dbReference>
<reference evidence="8 9" key="1">
    <citation type="submission" date="2019-10" db="EMBL/GenBank/DDBJ databases">
        <title>Assembly and Annotation for the nematode Trichostrongylus colubriformis.</title>
        <authorList>
            <person name="Martin J."/>
        </authorList>
    </citation>
    <scope>NUCLEOTIDE SEQUENCE [LARGE SCALE GENOMIC DNA]</scope>
    <source>
        <strain evidence="8">G859</strain>
        <tissue evidence="8">Whole worm</tissue>
    </source>
</reference>
<evidence type="ECO:0000256" key="6">
    <source>
        <dbReference type="ARBA" id="ARBA00061588"/>
    </source>
</evidence>
<keyword evidence="3" id="KW-0547">Nucleotide-binding</keyword>
<dbReference type="Pfam" id="PF00069">
    <property type="entry name" value="Pkinase"/>
    <property type="match status" value="1"/>
</dbReference>
<dbReference type="PANTHER" id="PTHR11909">
    <property type="entry name" value="CASEIN KINASE-RELATED"/>
    <property type="match status" value="1"/>
</dbReference>
<evidence type="ECO:0000256" key="5">
    <source>
        <dbReference type="ARBA" id="ARBA00022840"/>
    </source>
</evidence>
<evidence type="ECO:0000313" key="9">
    <source>
        <dbReference type="Proteomes" id="UP001331761"/>
    </source>
</evidence>
<feature type="domain" description="Protein kinase" evidence="7">
    <location>
        <begin position="19"/>
        <end position="266"/>
    </location>
</feature>